<sequence length="284" mass="29323">MSAWRRSGALALLGLLGLGGCTTVLPPQAAVQFPQPTNLIRPATSPEAPGAPPSMLARAGQYADAAGRMVTGLPPPAPDAVNPALTGAPASTLPLPQQAMPTRGAIFNAATNRPFFEDFRARQVGDILTVRIVEKVSATQSSDMKSNRSGEGQVQIGTGSGALPSLFSRILGRLSGGVSGSNSATGAGSTQTAQAFDGSITAQVTSVLPNGLLEISGEKQIGVNRNVEVLRFFGQVDPRTIEPGNVVPSTRVANVRLEQVGQGPVGDAQVRGWMSRIFSSISPF</sequence>
<reference evidence="1" key="1">
    <citation type="submission" date="2023-10" db="EMBL/GenBank/DDBJ databases">
        <title>Amphibacter perezi, gen. nov., sp. nov. a novel taxa of the family Comamonadaceae, class Betaproteobacteria isolated from the skin microbiota of Pelophylax perezi from different populations.</title>
        <authorList>
            <person name="Costa S."/>
            <person name="Proenca D.N."/>
            <person name="Lopes I."/>
            <person name="Morais P.V."/>
        </authorList>
    </citation>
    <scope>NUCLEOTIDE SEQUENCE</scope>
    <source>
        <strain evidence="1">SL12-8</strain>
    </source>
</reference>
<proteinExistence type="predicted"/>
<name>A0ACC6P4L8_9BURK</name>
<protein>
    <submittedName>
        <fullName evidence="1">Flagellar basal body L-ring protein FlgH</fullName>
    </submittedName>
</protein>
<keyword evidence="2" id="KW-1185">Reference proteome</keyword>
<comment type="caution">
    <text evidence="1">The sequence shown here is derived from an EMBL/GenBank/DDBJ whole genome shotgun (WGS) entry which is preliminary data.</text>
</comment>
<dbReference type="EMBL" id="JAWDIE010000020">
    <property type="protein sequence ID" value="MEJ7139155.1"/>
    <property type="molecule type" value="Genomic_DNA"/>
</dbReference>
<gene>
    <name evidence="1" type="ORF">RV045_12055</name>
</gene>
<keyword evidence="1" id="KW-0969">Cilium</keyword>
<dbReference type="Proteomes" id="UP001364695">
    <property type="component" value="Unassembled WGS sequence"/>
</dbReference>
<keyword evidence="1" id="KW-0966">Cell projection</keyword>
<evidence type="ECO:0000313" key="1">
    <source>
        <dbReference type="EMBL" id="MEJ7139155.1"/>
    </source>
</evidence>
<keyword evidence="1" id="KW-0282">Flagellum</keyword>
<accession>A0ACC6P4L8</accession>
<organism evidence="1 2">
    <name type="scientific">Amphibiibacter pelophylacis</name>
    <dbReference type="NCBI Taxonomy" id="1799477"/>
    <lineage>
        <taxon>Bacteria</taxon>
        <taxon>Pseudomonadati</taxon>
        <taxon>Pseudomonadota</taxon>
        <taxon>Betaproteobacteria</taxon>
        <taxon>Burkholderiales</taxon>
        <taxon>Sphaerotilaceae</taxon>
        <taxon>Amphibiibacter</taxon>
    </lineage>
</organism>
<evidence type="ECO:0000313" key="2">
    <source>
        <dbReference type="Proteomes" id="UP001364695"/>
    </source>
</evidence>